<evidence type="ECO:0000256" key="7">
    <source>
        <dbReference type="ARBA" id="ARBA00013031"/>
    </source>
</evidence>
<feature type="binding site" evidence="18">
    <location>
        <position position="154"/>
    </location>
    <ligand>
        <name>NAD(+)</name>
        <dbReference type="ChEBI" id="CHEBI:57540"/>
    </ligand>
</feature>
<proteinExistence type="inferred from homology"/>
<comment type="catalytic activity">
    <reaction evidence="1 18">
        <text>7-phospho-2-dehydro-3-deoxy-D-arabino-heptonate = 3-dehydroquinate + phosphate</text>
        <dbReference type="Rhea" id="RHEA:21968"/>
        <dbReference type="ChEBI" id="CHEBI:32364"/>
        <dbReference type="ChEBI" id="CHEBI:43474"/>
        <dbReference type="ChEBI" id="CHEBI:58394"/>
        <dbReference type="EC" id="4.2.3.4"/>
    </reaction>
</comment>
<evidence type="ECO:0000256" key="13">
    <source>
        <dbReference type="ARBA" id="ARBA00022833"/>
    </source>
</evidence>
<dbReference type="Pfam" id="PF01761">
    <property type="entry name" value="DHQ_synthase"/>
    <property type="match status" value="1"/>
</dbReference>
<dbReference type="InterPro" id="IPR030963">
    <property type="entry name" value="DHQ_synth_fam"/>
</dbReference>
<reference evidence="22" key="1">
    <citation type="journal article" date="2022" name="G3 (Bethesda)">
        <title>Unveiling the complete genome sequence of Alicyclobacillus acidoterrestris DSM 3922T, a taint-producing strain.</title>
        <authorList>
            <person name="Leonardo I.C."/>
            <person name="Barreto Crespo M.T."/>
            <person name="Gaspar F.B."/>
        </authorList>
    </citation>
    <scope>NUCLEOTIDE SEQUENCE [LARGE SCALE GENOMIC DNA]</scope>
    <source>
        <strain evidence="22">DSM 3922</strain>
    </source>
</reference>
<dbReference type="InterPro" id="IPR030960">
    <property type="entry name" value="DHQS/DOIS_N"/>
</dbReference>
<dbReference type="CDD" id="cd08195">
    <property type="entry name" value="DHQS"/>
    <property type="match status" value="1"/>
</dbReference>
<accession>A0A9E6ZNA1</accession>
<dbReference type="FunFam" id="3.40.50.1970:FF:000007">
    <property type="entry name" value="Pentafunctional AROM polypeptide"/>
    <property type="match status" value="1"/>
</dbReference>
<dbReference type="Pfam" id="PF24621">
    <property type="entry name" value="DHQS_C"/>
    <property type="match status" value="1"/>
</dbReference>
<evidence type="ECO:0000313" key="21">
    <source>
        <dbReference type="EMBL" id="UNO47375.1"/>
    </source>
</evidence>
<dbReference type="GO" id="GO:0003856">
    <property type="term" value="F:3-dehydroquinate synthase activity"/>
    <property type="evidence" value="ECO:0007669"/>
    <property type="project" value="UniProtKB-UniRule"/>
</dbReference>
<keyword evidence="16 18" id="KW-0456">Lyase</keyword>
<keyword evidence="22" id="KW-1185">Reference proteome</keyword>
<evidence type="ECO:0000256" key="4">
    <source>
        <dbReference type="ARBA" id="ARBA00004496"/>
    </source>
</evidence>
<dbReference type="AlphaFoldDB" id="T0CWL7"/>
<comment type="similarity">
    <text evidence="6 18">Belongs to the sugar phosphate cyclases superfamily. Dehydroquinate synthase family.</text>
</comment>
<organism evidence="21 22">
    <name type="scientific">Alicyclobacillus acidoterrestris (strain ATCC 49025 / DSM 3922 / CIP 106132 / NCIMB 13137 / GD3B)</name>
    <dbReference type="NCBI Taxonomy" id="1356854"/>
    <lineage>
        <taxon>Bacteria</taxon>
        <taxon>Bacillati</taxon>
        <taxon>Bacillota</taxon>
        <taxon>Bacilli</taxon>
        <taxon>Bacillales</taxon>
        <taxon>Alicyclobacillaceae</taxon>
        <taxon>Alicyclobacillus</taxon>
    </lineage>
</organism>
<dbReference type="OrthoDB" id="9806583at2"/>
<evidence type="ECO:0000256" key="9">
    <source>
        <dbReference type="ARBA" id="ARBA00022490"/>
    </source>
</evidence>
<gene>
    <name evidence="18 21" type="primary">aroB</name>
    <name evidence="21" type="ORF">K1I37_11620</name>
</gene>
<dbReference type="InterPro" id="IPR056179">
    <property type="entry name" value="DHQS_C"/>
</dbReference>
<comment type="caution">
    <text evidence="18">Lacks conserved residue(s) required for the propagation of feature annotation.</text>
</comment>
<dbReference type="PIRSF" id="PIRSF001455">
    <property type="entry name" value="DHQ_synth"/>
    <property type="match status" value="1"/>
</dbReference>
<dbReference type="GO" id="GO:0046872">
    <property type="term" value="F:metal ion binding"/>
    <property type="evidence" value="ECO:0007669"/>
    <property type="project" value="UniProtKB-KW"/>
</dbReference>
<dbReference type="EC" id="4.2.3.4" evidence="7 18"/>
<comment type="function">
    <text evidence="18">Catalyzes the conversion of 3-deoxy-D-arabino-heptulosonate 7-phosphate (DAHP) to dehydroquinate (DHQ).</text>
</comment>
<evidence type="ECO:0000256" key="15">
    <source>
        <dbReference type="ARBA" id="ARBA00023141"/>
    </source>
</evidence>
<dbReference type="eggNOG" id="COG0337">
    <property type="taxonomic scope" value="Bacteria"/>
</dbReference>
<evidence type="ECO:0000256" key="14">
    <source>
        <dbReference type="ARBA" id="ARBA00023027"/>
    </source>
</evidence>
<feature type="binding site" evidence="18">
    <location>
        <position position="145"/>
    </location>
    <ligand>
        <name>NAD(+)</name>
        <dbReference type="ChEBI" id="CHEBI:57540"/>
    </ligand>
</feature>
<dbReference type="Gene3D" id="3.40.50.1970">
    <property type="match status" value="1"/>
</dbReference>
<evidence type="ECO:0000256" key="17">
    <source>
        <dbReference type="ARBA" id="ARBA00023285"/>
    </source>
</evidence>
<evidence type="ECO:0000256" key="8">
    <source>
        <dbReference type="ARBA" id="ARBA00017684"/>
    </source>
</evidence>
<dbReference type="GO" id="GO:0000166">
    <property type="term" value="F:nucleotide binding"/>
    <property type="evidence" value="ECO:0007669"/>
    <property type="project" value="UniProtKB-KW"/>
</dbReference>
<feature type="binding site" evidence="18">
    <location>
        <begin position="133"/>
        <end position="134"/>
    </location>
    <ligand>
        <name>NAD(+)</name>
        <dbReference type="ChEBI" id="CHEBI:57540"/>
    </ligand>
</feature>
<dbReference type="RefSeq" id="WP_021298401.1">
    <property type="nucleotide sequence ID" value="NZ_AURB01000189.1"/>
</dbReference>
<dbReference type="Proteomes" id="UP000829401">
    <property type="component" value="Chromosome"/>
</dbReference>
<evidence type="ECO:0000313" key="22">
    <source>
        <dbReference type="Proteomes" id="UP000829401"/>
    </source>
</evidence>
<keyword evidence="17 18" id="KW-0170">Cobalt</keyword>
<dbReference type="NCBIfam" id="TIGR01357">
    <property type="entry name" value="aroB"/>
    <property type="match status" value="1"/>
</dbReference>
<evidence type="ECO:0000256" key="6">
    <source>
        <dbReference type="ARBA" id="ARBA00005412"/>
    </source>
</evidence>
<evidence type="ECO:0000256" key="16">
    <source>
        <dbReference type="ARBA" id="ARBA00023239"/>
    </source>
</evidence>
<evidence type="ECO:0000256" key="5">
    <source>
        <dbReference type="ARBA" id="ARBA00004661"/>
    </source>
</evidence>
<evidence type="ECO:0000256" key="12">
    <source>
        <dbReference type="ARBA" id="ARBA00022741"/>
    </source>
</evidence>
<evidence type="ECO:0000259" key="20">
    <source>
        <dbReference type="Pfam" id="PF24621"/>
    </source>
</evidence>
<comment type="cofactor">
    <cofactor evidence="2 18">
        <name>NAD(+)</name>
        <dbReference type="ChEBI" id="CHEBI:57540"/>
    </cofactor>
</comment>
<feature type="domain" description="3-dehydroquinate synthase N-terminal" evidence="19">
    <location>
        <begin position="72"/>
        <end position="182"/>
    </location>
</feature>
<evidence type="ECO:0000259" key="19">
    <source>
        <dbReference type="Pfam" id="PF01761"/>
    </source>
</evidence>
<keyword evidence="10 18" id="KW-0028">Amino-acid biosynthesis</keyword>
<evidence type="ECO:0000256" key="1">
    <source>
        <dbReference type="ARBA" id="ARBA00001393"/>
    </source>
</evidence>
<comment type="cofactor">
    <cofactor evidence="18">
        <name>Co(2+)</name>
        <dbReference type="ChEBI" id="CHEBI:48828"/>
    </cofactor>
    <cofactor evidence="18">
        <name>Zn(2+)</name>
        <dbReference type="ChEBI" id="CHEBI:29105"/>
    </cofactor>
    <text evidence="18">Binds 1 divalent metal cation per subunit. Can use either Co(2+) or Zn(2+).</text>
</comment>
<evidence type="ECO:0000256" key="18">
    <source>
        <dbReference type="HAMAP-Rule" id="MF_00110"/>
    </source>
</evidence>
<dbReference type="Gene3D" id="1.20.1090.10">
    <property type="entry name" value="Dehydroquinate synthase-like - alpha domain"/>
    <property type="match status" value="1"/>
</dbReference>
<keyword evidence="13 18" id="KW-0862">Zinc</keyword>
<keyword evidence="9 18" id="KW-0963">Cytoplasm</keyword>
<keyword evidence="12 18" id="KW-0547">Nucleotide-binding</keyword>
<dbReference type="GO" id="GO:0005737">
    <property type="term" value="C:cytoplasm"/>
    <property type="evidence" value="ECO:0007669"/>
    <property type="project" value="UniProtKB-SubCell"/>
</dbReference>
<protein>
    <recommendedName>
        <fullName evidence="8 18">3-dehydroquinate synthase</fullName>
        <shortName evidence="18">DHQS</shortName>
        <ecNumber evidence="7 18">4.2.3.4</ecNumber>
    </recommendedName>
</protein>
<dbReference type="PANTHER" id="PTHR43622:SF7">
    <property type="entry name" value="3-DEHYDROQUINATE SYNTHASE, CHLOROPLASTIC"/>
    <property type="match status" value="1"/>
</dbReference>
<feature type="binding site" evidence="18">
    <location>
        <position position="187"/>
    </location>
    <ligand>
        <name>Zn(2+)</name>
        <dbReference type="ChEBI" id="CHEBI:29105"/>
    </ligand>
</feature>
<dbReference type="HAMAP" id="MF_00110">
    <property type="entry name" value="DHQ_synthase"/>
    <property type="match status" value="1"/>
</dbReference>
<evidence type="ECO:0000256" key="10">
    <source>
        <dbReference type="ARBA" id="ARBA00022605"/>
    </source>
</evidence>
<dbReference type="InterPro" id="IPR050071">
    <property type="entry name" value="Dehydroquinate_synthase"/>
</dbReference>
<dbReference type="GO" id="GO:0008652">
    <property type="term" value="P:amino acid biosynthetic process"/>
    <property type="evidence" value="ECO:0007669"/>
    <property type="project" value="UniProtKB-KW"/>
</dbReference>
<dbReference type="EMBL" id="CP080467">
    <property type="protein sequence ID" value="UNO47375.1"/>
    <property type="molecule type" value="Genomic_DNA"/>
</dbReference>
<keyword evidence="15 18" id="KW-0057">Aromatic amino acid biosynthesis</keyword>
<name>T0CWL7_ALIAG</name>
<dbReference type="KEGG" id="aaco:K1I37_11620"/>
<evidence type="ECO:0000256" key="11">
    <source>
        <dbReference type="ARBA" id="ARBA00022723"/>
    </source>
</evidence>
<comment type="subcellular location">
    <subcellularLocation>
        <location evidence="4 18">Cytoplasm</location>
    </subcellularLocation>
</comment>
<dbReference type="GO" id="GO:0009423">
    <property type="term" value="P:chorismate biosynthetic process"/>
    <property type="evidence" value="ECO:0007669"/>
    <property type="project" value="UniProtKB-UniRule"/>
</dbReference>
<dbReference type="PANTHER" id="PTHR43622">
    <property type="entry name" value="3-DEHYDROQUINATE SYNTHASE"/>
    <property type="match status" value="1"/>
</dbReference>
<keyword evidence="14 18" id="KW-0520">NAD</keyword>
<evidence type="ECO:0000256" key="2">
    <source>
        <dbReference type="ARBA" id="ARBA00001911"/>
    </source>
</evidence>
<comment type="pathway">
    <text evidence="5 18">Metabolic intermediate biosynthesis; chorismate biosynthesis; chorismate from D-erythrose 4-phosphate and phosphoenolpyruvate: step 2/7.</text>
</comment>
<feature type="binding site" evidence="18">
    <location>
        <position position="249"/>
    </location>
    <ligand>
        <name>Zn(2+)</name>
        <dbReference type="ChEBI" id="CHEBI:29105"/>
    </ligand>
</feature>
<dbReference type="SUPFAM" id="SSF56796">
    <property type="entry name" value="Dehydroquinate synthase-like"/>
    <property type="match status" value="1"/>
</dbReference>
<accession>T0CWL7</accession>
<comment type="cofactor">
    <cofactor evidence="3">
        <name>Zn(2+)</name>
        <dbReference type="ChEBI" id="CHEBI:29105"/>
    </cofactor>
</comment>
<dbReference type="GO" id="GO:0009073">
    <property type="term" value="P:aromatic amino acid family biosynthetic process"/>
    <property type="evidence" value="ECO:0007669"/>
    <property type="project" value="UniProtKB-KW"/>
</dbReference>
<dbReference type="STRING" id="1356854.N007_16225"/>
<feature type="binding site" evidence="18">
    <location>
        <begin position="109"/>
        <end position="113"/>
    </location>
    <ligand>
        <name>NAD(+)</name>
        <dbReference type="ChEBI" id="CHEBI:57540"/>
    </ligand>
</feature>
<feature type="domain" description="3-dehydroquinate synthase C-terminal" evidence="20">
    <location>
        <begin position="184"/>
        <end position="324"/>
    </location>
</feature>
<feature type="binding site" evidence="18">
    <location>
        <position position="265"/>
    </location>
    <ligand>
        <name>Zn(2+)</name>
        <dbReference type="ChEBI" id="CHEBI:29105"/>
    </ligand>
</feature>
<dbReference type="InterPro" id="IPR016037">
    <property type="entry name" value="DHQ_synth_AroB"/>
</dbReference>
<evidence type="ECO:0000256" key="3">
    <source>
        <dbReference type="ARBA" id="ARBA00001947"/>
    </source>
</evidence>
<sequence length="364" mass="38961">MSTLHVKSKTGDYPVVADGHVLEKLGEHLVALNTPKDTRVTIITDETVGQLPFAKTAIQSIEDAGYRTQCLEVPAGDQSKSLAVASTLYPKLLAFGMRRSDLIVALGGGVIGDLAGFIAATYLRGIAFVQAPTTLLAHDSSIGGKVGVNLPEGKNLVGAFYPPRAVLYDLSALAHLPARQWINGMAEVIKHGIIGNPQLFEQLEAQPLTSCPDAAVLEPILTAAMKVKIDVVEADEREASRRQVLNIGHTLGHAIEQRSHYQLGHGEAVSIGLVLEAKLAVARGLLDEQTARRIEVVLANHGLPTAPPRDDWNEVAALIDVDKKHGSTLWTFALPTAIGDVAIVKDVSKAEVEVVYQRALEEAE</sequence>
<keyword evidence="11 18" id="KW-0479">Metal-binding</keyword>